<dbReference type="Pfam" id="PF25355">
    <property type="entry name" value="DUF7882"/>
    <property type="match status" value="1"/>
</dbReference>
<dbReference type="RefSeq" id="WP_309689003.1">
    <property type="nucleotide sequence ID" value="NZ_JAVIZQ010000001.1"/>
</dbReference>
<comment type="caution">
    <text evidence="2">The sequence shown here is derived from an EMBL/GenBank/DDBJ whole genome shotgun (WGS) entry which is preliminary data.</text>
</comment>
<sequence>MGRFVYEGSQKAEIDDRTLHHLQVVVTTKLRRGEPFLFTWKDDTSIGGGRSTVWLHPGCNLVFSYSGGRVPDLNRQWVEALASTANAPSGLYVVREPAVEPSADPGRSTRTG</sequence>
<feature type="domain" description="DUF7882" evidence="1">
    <location>
        <begin position="1"/>
        <end position="96"/>
    </location>
</feature>
<protein>
    <recommendedName>
        <fullName evidence="1">DUF7882 domain-containing protein</fullName>
    </recommendedName>
</protein>
<dbReference type="EMBL" id="JAVIZQ010000001">
    <property type="protein sequence ID" value="MDR6141742.1"/>
    <property type="molecule type" value="Genomic_DNA"/>
</dbReference>
<keyword evidence="3" id="KW-1185">Reference proteome</keyword>
<evidence type="ECO:0000259" key="1">
    <source>
        <dbReference type="Pfam" id="PF25355"/>
    </source>
</evidence>
<reference evidence="2 3" key="1">
    <citation type="submission" date="2023-08" db="EMBL/GenBank/DDBJ databases">
        <title>Functional and genomic diversity of the sorghum phyllosphere microbiome.</title>
        <authorList>
            <person name="Shade A."/>
        </authorList>
    </citation>
    <scope>NUCLEOTIDE SEQUENCE [LARGE SCALE GENOMIC DNA]</scope>
    <source>
        <strain evidence="2 3">SORGH_AS_0445</strain>
    </source>
</reference>
<accession>A0ABU1HNZ8</accession>
<dbReference type="InterPro" id="IPR057204">
    <property type="entry name" value="DUF7882"/>
</dbReference>
<organism evidence="2 3">
    <name type="scientific">Microbacterium foliorum</name>
    <dbReference type="NCBI Taxonomy" id="104336"/>
    <lineage>
        <taxon>Bacteria</taxon>
        <taxon>Bacillati</taxon>
        <taxon>Actinomycetota</taxon>
        <taxon>Actinomycetes</taxon>
        <taxon>Micrococcales</taxon>
        <taxon>Microbacteriaceae</taxon>
        <taxon>Microbacterium</taxon>
    </lineage>
</organism>
<evidence type="ECO:0000313" key="2">
    <source>
        <dbReference type="EMBL" id="MDR6141742.1"/>
    </source>
</evidence>
<dbReference type="Proteomes" id="UP001249291">
    <property type="component" value="Unassembled WGS sequence"/>
</dbReference>
<proteinExistence type="predicted"/>
<gene>
    <name evidence="2" type="ORF">QE375_001296</name>
</gene>
<evidence type="ECO:0000313" key="3">
    <source>
        <dbReference type="Proteomes" id="UP001249291"/>
    </source>
</evidence>
<name>A0ABU1HNZ8_9MICO</name>